<evidence type="ECO:0000313" key="7">
    <source>
        <dbReference type="EMBL" id="KAG2227186.1"/>
    </source>
</evidence>
<accession>A0A8H7SDM5</accession>
<dbReference type="Pfam" id="PF00787">
    <property type="entry name" value="PX"/>
    <property type="match status" value="1"/>
</dbReference>
<dbReference type="CDD" id="cd15858">
    <property type="entry name" value="SNARE_VAM7"/>
    <property type="match status" value="1"/>
</dbReference>
<evidence type="ECO:0008006" key="9">
    <source>
        <dbReference type="Google" id="ProtNLM"/>
    </source>
</evidence>
<keyword evidence="2" id="KW-0926">Vacuole</keyword>
<reference evidence="7 8" key="1">
    <citation type="submission" date="2020-12" db="EMBL/GenBank/DDBJ databases">
        <title>Metabolic potential, ecology and presence of endohyphal bacteria is reflected in genomic diversity of Mucoromycotina.</title>
        <authorList>
            <person name="Muszewska A."/>
            <person name="Okrasinska A."/>
            <person name="Steczkiewicz K."/>
            <person name="Drgas O."/>
            <person name="Orlowska M."/>
            <person name="Perlinska-Lenart U."/>
            <person name="Aleksandrzak-Piekarczyk T."/>
            <person name="Szatraj K."/>
            <person name="Zielenkiewicz U."/>
            <person name="Pilsyk S."/>
            <person name="Malc E."/>
            <person name="Mieczkowski P."/>
            <person name="Kruszewska J.S."/>
            <person name="Biernat P."/>
            <person name="Pawlowska J."/>
        </authorList>
    </citation>
    <scope>NUCLEOTIDE SEQUENCE [LARGE SCALE GENOMIC DNA]</scope>
    <source>
        <strain evidence="7 8">CBS 142.35</strain>
    </source>
</reference>
<dbReference type="PANTHER" id="PTHR22775">
    <property type="entry name" value="SORTING NEXIN"/>
    <property type="match status" value="1"/>
</dbReference>
<dbReference type="GO" id="GO:0035091">
    <property type="term" value="F:phosphatidylinositol binding"/>
    <property type="evidence" value="ECO:0007669"/>
    <property type="project" value="InterPro"/>
</dbReference>
<dbReference type="OrthoDB" id="428895at2759"/>
<sequence>MTEVIQAVFVPSTETRHQPKPHTVYCVEVHAAVRTWVVWKRYSDFEKLHTQFENIFPKHPVPLHLPTKSFFPPTFNDATKIDNRRRGLEEYLRAILSHRDDRWRQTDVWKDFLAIPQGNHKSGNGVGRGGGGGAAAVTTTNYTLETWLDEYNAMTNMARQVRSLINKRGTHNARNEISASHNCTVQAKKLLVTLSTRTSNLDAALKGLSESSKDYEGGMMIARGELLRRQDLLATLRDEKDALLKLVNSGRQEQELLKQTPRRSQTARVANEKQMEEHQQENYNYGFPTHQQQQPIRQTAPKRSATIGPGRAFGAAAAAQQRAKETEVTRGLDNDGLIDYQKQVMDDQDQQVEQFSALLARQKQLGFAIGDELETQNEILDELDAGVDRTGLKLKFASKKLATIK</sequence>
<protein>
    <recommendedName>
        <fullName evidence="9">Phox-like protein</fullName>
    </recommendedName>
</protein>
<evidence type="ECO:0000256" key="2">
    <source>
        <dbReference type="ARBA" id="ARBA00022554"/>
    </source>
</evidence>
<dbReference type="GO" id="GO:0097576">
    <property type="term" value="P:vacuole fusion"/>
    <property type="evidence" value="ECO:0007669"/>
    <property type="project" value="UniProtKB-ARBA"/>
</dbReference>
<dbReference type="SMART" id="SM00397">
    <property type="entry name" value="t_SNARE"/>
    <property type="match status" value="1"/>
</dbReference>
<dbReference type="SUPFAM" id="SSF58038">
    <property type="entry name" value="SNARE fusion complex"/>
    <property type="match status" value="1"/>
</dbReference>
<keyword evidence="8" id="KW-1185">Reference proteome</keyword>
<dbReference type="Gene3D" id="1.20.5.110">
    <property type="match status" value="1"/>
</dbReference>
<feature type="domain" description="PX" evidence="6">
    <location>
        <begin position="3"/>
        <end position="119"/>
    </location>
</feature>
<dbReference type="SUPFAM" id="SSF64268">
    <property type="entry name" value="PX domain"/>
    <property type="match status" value="1"/>
</dbReference>
<gene>
    <name evidence="7" type="ORF">INT45_008430</name>
</gene>
<organism evidence="7 8">
    <name type="scientific">Circinella minor</name>
    <dbReference type="NCBI Taxonomy" id="1195481"/>
    <lineage>
        <taxon>Eukaryota</taxon>
        <taxon>Fungi</taxon>
        <taxon>Fungi incertae sedis</taxon>
        <taxon>Mucoromycota</taxon>
        <taxon>Mucoromycotina</taxon>
        <taxon>Mucoromycetes</taxon>
        <taxon>Mucorales</taxon>
        <taxon>Lichtheimiaceae</taxon>
        <taxon>Circinella</taxon>
    </lineage>
</organism>
<keyword evidence="3" id="KW-0175">Coiled coil</keyword>
<dbReference type="PROSITE" id="PS50192">
    <property type="entry name" value="T_SNARE"/>
    <property type="match status" value="1"/>
</dbReference>
<comment type="subcellular location">
    <subcellularLocation>
        <location evidence="1">Vacuole</location>
    </subcellularLocation>
</comment>
<dbReference type="PANTHER" id="PTHR22775:SF3">
    <property type="entry name" value="SORTING NEXIN-13"/>
    <property type="match status" value="1"/>
</dbReference>
<dbReference type="PROSITE" id="PS50195">
    <property type="entry name" value="PX"/>
    <property type="match status" value="1"/>
</dbReference>
<feature type="domain" description="T-SNARE coiled-coil homology" evidence="5">
    <location>
        <begin position="342"/>
        <end position="404"/>
    </location>
</feature>
<dbReference type="GO" id="GO:0000329">
    <property type="term" value="C:fungal-type vacuole membrane"/>
    <property type="evidence" value="ECO:0007669"/>
    <property type="project" value="UniProtKB-ARBA"/>
</dbReference>
<proteinExistence type="predicted"/>
<dbReference type="CDD" id="cd06897">
    <property type="entry name" value="PX_SNARE"/>
    <property type="match status" value="1"/>
</dbReference>
<dbReference type="FunFam" id="1.20.5.110:FF:000058">
    <property type="entry name" value="VAM7p Vacuolar SNARE protein"/>
    <property type="match status" value="1"/>
</dbReference>
<evidence type="ECO:0000256" key="1">
    <source>
        <dbReference type="ARBA" id="ARBA00004116"/>
    </source>
</evidence>
<dbReference type="GO" id="GO:0007034">
    <property type="term" value="P:vacuolar transport"/>
    <property type="evidence" value="ECO:0007669"/>
    <property type="project" value="UniProtKB-ARBA"/>
</dbReference>
<comment type="caution">
    <text evidence="7">The sequence shown here is derived from an EMBL/GenBank/DDBJ whole genome shotgun (WGS) entry which is preliminary data.</text>
</comment>
<name>A0A8H7SDM5_9FUNG</name>
<dbReference type="InterPro" id="IPR000727">
    <property type="entry name" value="T_SNARE_dom"/>
</dbReference>
<dbReference type="InterPro" id="IPR036871">
    <property type="entry name" value="PX_dom_sf"/>
</dbReference>
<evidence type="ECO:0000259" key="5">
    <source>
        <dbReference type="PROSITE" id="PS50192"/>
    </source>
</evidence>
<evidence type="ECO:0000259" key="6">
    <source>
        <dbReference type="PROSITE" id="PS50195"/>
    </source>
</evidence>
<dbReference type="AlphaFoldDB" id="A0A8H7SDM5"/>
<dbReference type="Gene3D" id="3.30.1520.10">
    <property type="entry name" value="Phox-like domain"/>
    <property type="match status" value="1"/>
</dbReference>
<dbReference type="EMBL" id="JAEPRB010000009">
    <property type="protein sequence ID" value="KAG2227186.1"/>
    <property type="molecule type" value="Genomic_DNA"/>
</dbReference>
<dbReference type="InterPro" id="IPR001683">
    <property type="entry name" value="PX_dom"/>
</dbReference>
<comment type="function">
    <text evidence="4">Essential for proper morphogenesis of the vacuole. May exist as structural reinforcement on the surface of the vacuolar membrane and be required for maintenance against rupture by osmotic pressure.</text>
</comment>
<dbReference type="SMART" id="SM00312">
    <property type="entry name" value="PX"/>
    <property type="match status" value="1"/>
</dbReference>
<dbReference type="GO" id="GO:0016192">
    <property type="term" value="P:vesicle-mediated transport"/>
    <property type="evidence" value="ECO:0007669"/>
    <property type="project" value="UniProtKB-ARBA"/>
</dbReference>
<evidence type="ECO:0000256" key="3">
    <source>
        <dbReference type="ARBA" id="ARBA00023054"/>
    </source>
</evidence>
<dbReference type="Proteomes" id="UP000646827">
    <property type="component" value="Unassembled WGS sequence"/>
</dbReference>
<evidence type="ECO:0000256" key="4">
    <source>
        <dbReference type="ARBA" id="ARBA00054927"/>
    </source>
</evidence>
<evidence type="ECO:0000313" key="8">
    <source>
        <dbReference type="Proteomes" id="UP000646827"/>
    </source>
</evidence>